<dbReference type="PRINTS" id="PR00096">
    <property type="entry name" value="GATASE"/>
</dbReference>
<organism evidence="3 4">
    <name type="scientific">Lactiplantibacillus plantarum</name>
    <name type="common">Lactobacillus plantarum</name>
    <dbReference type="NCBI Taxonomy" id="1590"/>
    <lineage>
        <taxon>Bacteria</taxon>
        <taxon>Bacillati</taxon>
        <taxon>Bacillota</taxon>
        <taxon>Bacilli</taxon>
        <taxon>Lactobacillales</taxon>
        <taxon>Lactobacillaceae</taxon>
        <taxon>Lactiplantibacillus</taxon>
    </lineage>
</organism>
<dbReference type="FunFam" id="3.40.50.880:FF:000003">
    <property type="entry name" value="Anthranilate synthase component II"/>
    <property type="match status" value="1"/>
</dbReference>
<dbReference type="InterPro" id="IPR029062">
    <property type="entry name" value="Class_I_gatase-like"/>
</dbReference>
<evidence type="ECO:0000259" key="2">
    <source>
        <dbReference type="Pfam" id="PF00117"/>
    </source>
</evidence>
<evidence type="ECO:0000313" key="4">
    <source>
        <dbReference type="Proteomes" id="UP000094892"/>
    </source>
</evidence>
<feature type="domain" description="Glutamine amidotransferase" evidence="2">
    <location>
        <begin position="14"/>
        <end position="198"/>
    </location>
</feature>
<dbReference type="EMBL" id="MCOL01000001">
    <property type="protein sequence ID" value="ODO61591.1"/>
    <property type="molecule type" value="Genomic_DNA"/>
</dbReference>
<keyword evidence="3" id="KW-0456">Lyase</keyword>
<dbReference type="PROSITE" id="PS51273">
    <property type="entry name" value="GATASE_TYPE_1"/>
    <property type="match status" value="1"/>
</dbReference>
<dbReference type="PRINTS" id="PR00097">
    <property type="entry name" value="ANTSNTHASEII"/>
</dbReference>
<proteinExistence type="predicted"/>
<dbReference type="GO" id="GO:0005829">
    <property type="term" value="C:cytosol"/>
    <property type="evidence" value="ECO:0007669"/>
    <property type="project" value="TreeGrafter"/>
</dbReference>
<evidence type="ECO:0000256" key="1">
    <source>
        <dbReference type="ARBA" id="ARBA00022962"/>
    </source>
</evidence>
<keyword evidence="1" id="KW-0315">Glutamine amidotransferase</keyword>
<dbReference type="PRINTS" id="PR00099">
    <property type="entry name" value="CPSGATASE"/>
</dbReference>
<evidence type="ECO:0000313" key="3">
    <source>
        <dbReference type="EMBL" id="ODO61591.1"/>
    </source>
</evidence>
<protein>
    <submittedName>
        <fullName evidence="3">Anthranilate synthase</fullName>
        <ecNumber evidence="3">4.1.3.27</ecNumber>
    </submittedName>
</protein>
<dbReference type="NCBIfam" id="TIGR00566">
    <property type="entry name" value="trpG_papA"/>
    <property type="match status" value="1"/>
</dbReference>
<comment type="caution">
    <text evidence="3">The sequence shown here is derived from an EMBL/GenBank/DDBJ whole genome shotgun (WGS) entry which is preliminary data.</text>
</comment>
<dbReference type="PANTHER" id="PTHR43418:SF4">
    <property type="entry name" value="MULTIFUNCTIONAL TRYPTOPHAN BIOSYNTHESIS PROTEIN"/>
    <property type="match status" value="1"/>
</dbReference>
<dbReference type="Proteomes" id="UP000094892">
    <property type="component" value="Unassembled WGS sequence"/>
</dbReference>
<name>A0A1E3KTM1_LACPN</name>
<dbReference type="GO" id="GO:0004049">
    <property type="term" value="F:anthranilate synthase activity"/>
    <property type="evidence" value="ECO:0007669"/>
    <property type="project" value="UniProtKB-EC"/>
</dbReference>
<dbReference type="EC" id="4.1.3.27" evidence="3"/>
<gene>
    <name evidence="3" type="primary">trpG</name>
    <name evidence="3" type="ORF">LPJSA22_01570</name>
</gene>
<dbReference type="InterPro" id="IPR006221">
    <property type="entry name" value="TrpG/PapA_dom"/>
</dbReference>
<dbReference type="AlphaFoldDB" id="A0A1E3KTM1"/>
<sequence>MQYKTRKDELKVELLIDNYDSFTYNLYQLIGRLTPDVRVIKNDDLTVAAIKALQPDHIILSPGPGTPAHTGVSPQVVQQLAGQVPILGICMGLEVMVTAFGGSLQGAQHLVHGQATLMHVQPSSLFKDCPMQFMAARYHSLVADAGRLPVNFRIIGTSDDQEIMAVEDVGRQLYGVQFHPESIMTPAAVGEQLIRNFLALKH</sequence>
<dbReference type="Gene3D" id="3.40.50.880">
    <property type="match status" value="1"/>
</dbReference>
<dbReference type="Pfam" id="PF00117">
    <property type="entry name" value="GATase"/>
    <property type="match status" value="1"/>
</dbReference>
<dbReference type="PANTHER" id="PTHR43418">
    <property type="entry name" value="MULTIFUNCTIONAL TRYPTOPHAN BIOSYNTHESIS PROTEIN-RELATED"/>
    <property type="match status" value="1"/>
</dbReference>
<dbReference type="CDD" id="cd01743">
    <property type="entry name" value="GATase1_Anthranilate_Synthase"/>
    <property type="match status" value="1"/>
</dbReference>
<dbReference type="GO" id="GO:0000162">
    <property type="term" value="P:L-tryptophan biosynthetic process"/>
    <property type="evidence" value="ECO:0007669"/>
    <property type="project" value="TreeGrafter"/>
</dbReference>
<reference evidence="3 4" key="1">
    <citation type="submission" date="2016-08" db="EMBL/GenBank/DDBJ databases">
        <title>Genome sequencing of Lactobacillus plantarum JSA22, isolated from fermented soybean paste.</title>
        <authorList>
            <person name="Choi H.S."/>
        </authorList>
    </citation>
    <scope>NUCLEOTIDE SEQUENCE [LARGE SCALE GENOMIC DNA]</scope>
    <source>
        <strain evidence="3 4">JSA22</strain>
    </source>
</reference>
<accession>A0A1E3KTM1</accession>
<dbReference type="SUPFAM" id="SSF52317">
    <property type="entry name" value="Class I glutamine amidotransferase-like"/>
    <property type="match status" value="1"/>
</dbReference>
<dbReference type="InterPro" id="IPR017926">
    <property type="entry name" value="GATASE"/>
</dbReference>
<dbReference type="InterPro" id="IPR050472">
    <property type="entry name" value="Anth_synth/Amidotransfase"/>
</dbReference>